<feature type="chain" id="PRO_5043853362" description="Secreted protein" evidence="1">
    <location>
        <begin position="29"/>
        <end position="87"/>
    </location>
</feature>
<dbReference type="Proteomes" id="UP001181693">
    <property type="component" value="Unassembled WGS sequence"/>
</dbReference>
<evidence type="ECO:0000313" key="2">
    <source>
        <dbReference type="EMBL" id="DBA20953.1"/>
    </source>
</evidence>
<protein>
    <recommendedName>
        <fullName evidence="4">Secreted protein</fullName>
    </recommendedName>
</protein>
<proteinExistence type="predicted"/>
<keyword evidence="3" id="KW-1185">Reference proteome</keyword>
<dbReference type="AlphaFoldDB" id="A0AAV3A304"/>
<evidence type="ECO:0000256" key="1">
    <source>
        <dbReference type="SAM" id="SignalP"/>
    </source>
</evidence>
<dbReference type="EMBL" id="DYDO01000007">
    <property type="protein sequence ID" value="DBA20953.1"/>
    <property type="molecule type" value="Genomic_DNA"/>
</dbReference>
<sequence>MDVYQTRATLYNLLRFLLKLAKLFVAICVLPKHPLVSVCYEPTFWQLISSTNMFIPYFIYTGESSPLLPASARLTSPLLEEKNIKIV</sequence>
<evidence type="ECO:0008006" key="4">
    <source>
        <dbReference type="Google" id="ProtNLM"/>
    </source>
</evidence>
<evidence type="ECO:0000313" key="3">
    <source>
        <dbReference type="Proteomes" id="UP001181693"/>
    </source>
</evidence>
<name>A0AAV3A304_PYXAD</name>
<accession>A0AAV3A304</accession>
<gene>
    <name evidence="2" type="ORF">GDO54_017682</name>
</gene>
<comment type="caution">
    <text evidence="2">The sequence shown here is derived from an EMBL/GenBank/DDBJ whole genome shotgun (WGS) entry which is preliminary data.</text>
</comment>
<keyword evidence="1" id="KW-0732">Signal</keyword>
<reference evidence="2" key="1">
    <citation type="thesis" date="2020" institute="ProQuest LLC" country="789 East Eisenhower Parkway, Ann Arbor, MI, USA">
        <title>Comparative Genomics and Chromosome Evolution.</title>
        <authorList>
            <person name="Mudd A.B."/>
        </authorList>
    </citation>
    <scope>NUCLEOTIDE SEQUENCE</scope>
    <source>
        <strain evidence="2">1538</strain>
        <tissue evidence="2">Blood</tissue>
    </source>
</reference>
<organism evidence="2 3">
    <name type="scientific">Pyxicephalus adspersus</name>
    <name type="common">African bullfrog</name>
    <dbReference type="NCBI Taxonomy" id="30357"/>
    <lineage>
        <taxon>Eukaryota</taxon>
        <taxon>Metazoa</taxon>
        <taxon>Chordata</taxon>
        <taxon>Craniata</taxon>
        <taxon>Vertebrata</taxon>
        <taxon>Euteleostomi</taxon>
        <taxon>Amphibia</taxon>
        <taxon>Batrachia</taxon>
        <taxon>Anura</taxon>
        <taxon>Neobatrachia</taxon>
        <taxon>Ranoidea</taxon>
        <taxon>Pyxicephalidae</taxon>
        <taxon>Pyxicephalinae</taxon>
        <taxon>Pyxicephalus</taxon>
    </lineage>
</organism>
<feature type="signal peptide" evidence="1">
    <location>
        <begin position="1"/>
        <end position="28"/>
    </location>
</feature>